<organism evidence="1">
    <name type="scientific">Marseillevirus LCMAC101</name>
    <dbReference type="NCBI Taxonomy" id="2506602"/>
    <lineage>
        <taxon>Viruses</taxon>
        <taxon>Varidnaviria</taxon>
        <taxon>Bamfordvirae</taxon>
        <taxon>Nucleocytoviricota</taxon>
        <taxon>Megaviricetes</taxon>
        <taxon>Pimascovirales</taxon>
        <taxon>Pimascovirales incertae sedis</taxon>
        <taxon>Marseilleviridae</taxon>
    </lineage>
</organism>
<name>A0A481YRH7_9VIRU</name>
<sequence>MDKSNSKSDTQTCNKEDLTAEDSIAVLERIPIADVVKFMQKRFHSDFAFKIAKDLKLKEIEEDMVGAFQITFNYLHLIDVKESFTANLMVINGTTSANINEQKIIGQGRLSNYLALKEIVLSQGELVIKRISGETRVALIDRNLIMTNIGKYQVTISVHKMRVNRDFCTHRI</sequence>
<evidence type="ECO:0000313" key="1">
    <source>
        <dbReference type="EMBL" id="QBK85798.1"/>
    </source>
</evidence>
<accession>A0A481YRH7</accession>
<dbReference type="EMBL" id="MK500327">
    <property type="protein sequence ID" value="QBK85798.1"/>
    <property type="molecule type" value="Genomic_DNA"/>
</dbReference>
<proteinExistence type="predicted"/>
<gene>
    <name evidence="1" type="ORF">LCMAC101_03930</name>
</gene>
<reference evidence="1" key="1">
    <citation type="journal article" date="2019" name="MBio">
        <title>Virus Genomes from Deep Sea Sediments Expand the Ocean Megavirome and Support Independent Origins of Viral Gigantism.</title>
        <authorList>
            <person name="Backstrom D."/>
            <person name="Yutin N."/>
            <person name="Jorgensen S.L."/>
            <person name="Dharamshi J."/>
            <person name="Homa F."/>
            <person name="Zaremba-Niedwiedzka K."/>
            <person name="Spang A."/>
            <person name="Wolf Y.I."/>
            <person name="Koonin E.V."/>
            <person name="Ettema T.J."/>
        </authorList>
    </citation>
    <scope>NUCLEOTIDE SEQUENCE</scope>
</reference>
<protein>
    <submittedName>
        <fullName evidence="1">Uncharacterized protein</fullName>
    </submittedName>
</protein>